<dbReference type="EMBL" id="MQWD01000001">
    <property type="protein sequence ID" value="PAP74965.1"/>
    <property type="molecule type" value="Genomic_DNA"/>
</dbReference>
<dbReference type="CDD" id="cd01999">
    <property type="entry name" value="ASS"/>
    <property type="match status" value="1"/>
</dbReference>
<dbReference type="Proteomes" id="UP000216339">
    <property type="component" value="Unassembled WGS sequence"/>
</dbReference>
<accession>A0A271IW68</accession>
<dbReference type="OrthoDB" id="9801641at2"/>
<proteinExistence type="predicted"/>
<dbReference type="RefSeq" id="WP_095508590.1">
    <property type="nucleotide sequence ID" value="NZ_MQWD01000001.1"/>
</dbReference>
<evidence type="ECO:0000313" key="11">
    <source>
        <dbReference type="Proteomes" id="UP000216339"/>
    </source>
</evidence>
<evidence type="ECO:0000256" key="5">
    <source>
        <dbReference type="ARBA" id="ARBA00022605"/>
    </source>
</evidence>
<dbReference type="InterPro" id="IPR014729">
    <property type="entry name" value="Rossmann-like_a/b/a_fold"/>
</dbReference>
<dbReference type="NCBIfam" id="TIGR00032">
    <property type="entry name" value="argG"/>
    <property type="match status" value="1"/>
</dbReference>
<organism evidence="10 11">
    <name type="scientific">Rubrivirga marina</name>
    <dbReference type="NCBI Taxonomy" id="1196024"/>
    <lineage>
        <taxon>Bacteria</taxon>
        <taxon>Pseudomonadati</taxon>
        <taxon>Rhodothermota</taxon>
        <taxon>Rhodothermia</taxon>
        <taxon>Rhodothermales</taxon>
        <taxon>Rubricoccaceae</taxon>
        <taxon>Rubrivirga</taxon>
    </lineage>
</organism>
<evidence type="ECO:0000256" key="3">
    <source>
        <dbReference type="ARBA" id="ARBA00022571"/>
    </source>
</evidence>
<dbReference type="Pfam" id="PF00764">
    <property type="entry name" value="Arginosuc_synth"/>
    <property type="match status" value="1"/>
</dbReference>
<protein>
    <recommendedName>
        <fullName evidence="2">argininosuccinate synthase</fullName>
        <ecNumber evidence="2">6.3.4.5</ecNumber>
    </recommendedName>
</protein>
<evidence type="ECO:0000313" key="10">
    <source>
        <dbReference type="EMBL" id="PAP74965.1"/>
    </source>
</evidence>
<dbReference type="PANTHER" id="PTHR11587">
    <property type="entry name" value="ARGININOSUCCINATE SYNTHASE"/>
    <property type="match status" value="1"/>
</dbReference>
<keyword evidence="11" id="KW-1185">Reference proteome</keyword>
<keyword evidence="6" id="KW-0547">Nucleotide-binding</keyword>
<dbReference type="InterPro" id="IPR001518">
    <property type="entry name" value="Arginosuc_synth"/>
</dbReference>
<dbReference type="InterPro" id="IPR048268">
    <property type="entry name" value="Arginosuc_syn_C"/>
</dbReference>
<evidence type="ECO:0000256" key="4">
    <source>
        <dbReference type="ARBA" id="ARBA00022598"/>
    </source>
</evidence>
<comment type="pathway">
    <text evidence="1">Amino-acid biosynthesis; L-arginine biosynthesis; L-arginine from L-ornithine and carbamoyl phosphate: step 2/3.</text>
</comment>
<dbReference type="Pfam" id="PF20979">
    <property type="entry name" value="Arginosuc_syn_C"/>
    <property type="match status" value="1"/>
</dbReference>
<comment type="caution">
    <text evidence="10">The sequence shown here is derived from an EMBL/GenBank/DDBJ whole genome shotgun (WGS) entry which is preliminary data.</text>
</comment>
<evidence type="ECO:0000256" key="7">
    <source>
        <dbReference type="ARBA" id="ARBA00022840"/>
    </source>
</evidence>
<keyword evidence="3" id="KW-0055">Arginine biosynthesis</keyword>
<dbReference type="GO" id="GO:0005737">
    <property type="term" value="C:cytoplasm"/>
    <property type="evidence" value="ECO:0007669"/>
    <property type="project" value="TreeGrafter"/>
</dbReference>
<sequence>MPETSPIALAFSGGLDTSFCVPYLKEETGREVMTVTVDTGGFTAEEKGQIAARSADLGAAGHRLVDARADLWDRVLQYLVKGNVLRGGVYPLCVGPERVVQAEALADAARALGATAVAHGSTGAGNDQIRFDTALRLLADRGDEGALEILTPIRSLSLSREASTDYLRERGFPVEAKTTEYSVNRGLWGTTIGGKETHDTDGVLPEAAWPDTISPKDAPDDGRQLTIRFEQGVPVAIDGESLDPVALVETLNREGAEHGVGRGIHVGDTILGIKGRIAFEAPGALTLIAAHRELEKLVLTQLQLVQKAGLGDLYGRLVHEGLFFDPICRDLEAFLDSTQRRVTGDVHVEWFKGAIHVQGATSLHSLFDAGVARYGEDNALWSGRDAEGFAQIYGLQARLAARAGT</sequence>
<reference evidence="10 11" key="1">
    <citation type="submission" date="2016-11" db="EMBL/GenBank/DDBJ databases">
        <title>Study of marine rhodopsin-containing bacteria.</title>
        <authorList>
            <person name="Yoshizawa S."/>
            <person name="Kumagai Y."/>
            <person name="Kogure K."/>
        </authorList>
    </citation>
    <scope>NUCLEOTIDE SEQUENCE [LARGE SCALE GENOMIC DNA]</scope>
    <source>
        <strain evidence="10 11">SAORIC-28</strain>
    </source>
</reference>
<dbReference type="SUPFAM" id="SSF69864">
    <property type="entry name" value="Argininosuccinate synthetase, C-terminal domain"/>
    <property type="match status" value="1"/>
</dbReference>
<dbReference type="GO" id="GO:0000053">
    <property type="term" value="P:argininosuccinate metabolic process"/>
    <property type="evidence" value="ECO:0007669"/>
    <property type="project" value="TreeGrafter"/>
</dbReference>
<dbReference type="GO" id="GO:0000050">
    <property type="term" value="P:urea cycle"/>
    <property type="evidence" value="ECO:0007669"/>
    <property type="project" value="TreeGrafter"/>
</dbReference>
<dbReference type="PROSITE" id="PS00564">
    <property type="entry name" value="ARGININOSUCCIN_SYN_1"/>
    <property type="match status" value="1"/>
</dbReference>
<name>A0A271IW68_9BACT</name>
<evidence type="ECO:0000259" key="9">
    <source>
        <dbReference type="Pfam" id="PF20979"/>
    </source>
</evidence>
<dbReference type="Gene3D" id="3.40.50.620">
    <property type="entry name" value="HUPs"/>
    <property type="match status" value="1"/>
</dbReference>
<evidence type="ECO:0000256" key="2">
    <source>
        <dbReference type="ARBA" id="ARBA00012286"/>
    </source>
</evidence>
<dbReference type="InterPro" id="IPR024074">
    <property type="entry name" value="AS_cat/multimer_dom_body"/>
</dbReference>
<dbReference type="PANTHER" id="PTHR11587:SF2">
    <property type="entry name" value="ARGININOSUCCINATE SYNTHASE"/>
    <property type="match status" value="1"/>
</dbReference>
<evidence type="ECO:0000256" key="6">
    <source>
        <dbReference type="ARBA" id="ARBA00022741"/>
    </source>
</evidence>
<dbReference type="GO" id="GO:0004055">
    <property type="term" value="F:argininosuccinate synthase activity"/>
    <property type="evidence" value="ECO:0007669"/>
    <property type="project" value="UniProtKB-EC"/>
</dbReference>
<evidence type="ECO:0000259" key="8">
    <source>
        <dbReference type="Pfam" id="PF00764"/>
    </source>
</evidence>
<evidence type="ECO:0000256" key="1">
    <source>
        <dbReference type="ARBA" id="ARBA00004967"/>
    </source>
</evidence>
<dbReference type="Gene3D" id="3.90.1260.10">
    <property type="entry name" value="Argininosuccinate synthetase, chain A, domain 2"/>
    <property type="match status" value="1"/>
</dbReference>
<dbReference type="GO" id="GO:0006526">
    <property type="term" value="P:L-arginine biosynthetic process"/>
    <property type="evidence" value="ECO:0007669"/>
    <property type="project" value="UniProtKB-UniPathway"/>
</dbReference>
<dbReference type="InterPro" id="IPR018223">
    <property type="entry name" value="Arginosuc_synth_CS"/>
</dbReference>
<dbReference type="InterPro" id="IPR048267">
    <property type="entry name" value="Arginosuc_syn_N"/>
</dbReference>
<gene>
    <name evidence="10" type="ORF">BSZ37_00125</name>
</gene>
<dbReference type="GO" id="GO:0005524">
    <property type="term" value="F:ATP binding"/>
    <property type="evidence" value="ECO:0007669"/>
    <property type="project" value="UniProtKB-KW"/>
</dbReference>
<keyword evidence="7" id="KW-0067">ATP-binding</keyword>
<dbReference type="AlphaFoldDB" id="A0A271IW68"/>
<keyword evidence="4" id="KW-0436">Ligase</keyword>
<dbReference type="SUPFAM" id="SSF52402">
    <property type="entry name" value="Adenine nucleotide alpha hydrolases-like"/>
    <property type="match status" value="1"/>
</dbReference>
<keyword evidence="5" id="KW-0028">Amino-acid biosynthesis</keyword>
<feature type="domain" description="Arginosuccinate synthase-like N-terminal" evidence="8">
    <location>
        <begin position="7"/>
        <end position="173"/>
    </location>
</feature>
<feature type="domain" description="Arginosuccinate synthase C-terminal" evidence="9">
    <location>
        <begin position="181"/>
        <end position="399"/>
    </location>
</feature>
<dbReference type="InterPro" id="IPR023434">
    <property type="entry name" value="Arginosuc_synth_type_1_subfam"/>
</dbReference>
<dbReference type="UniPathway" id="UPA00068">
    <property type="reaction ID" value="UER00113"/>
</dbReference>
<dbReference type="EC" id="6.3.4.5" evidence="2"/>